<feature type="region of interest" description="Disordered" evidence="1">
    <location>
        <begin position="404"/>
        <end position="475"/>
    </location>
</feature>
<dbReference type="RefSeq" id="WP_114188407.1">
    <property type="nucleotide sequence ID" value="NZ_BJYU01000158.1"/>
</dbReference>
<sequence>MLNELIDHPGRYIFSSPRIDLIEERERDLKRMIAASSTAPVLRIIHGGLSRSAPVARQISEAIEEYQDDEHVILLITHEGMMSADLGDLTGWHVKIDEMPLAVVTDKVGAEAGAVYFEQSYDLDPVPGTNSSKLKVWDDAPGTRSVLRDSVVQKLVVLDKRARTTQGVYVDVQDWADLRQRGRKLQWWSAWTPLELRTAESVTIAGASYHHSILAKVTEALYPGQIKIEEVHVPGRTRQPRRIFIHYFTRGHRGSSTFWKDKGRDCLLQVGRSLETVLLGYWSGNEVVTDYFHGRLSGEKVSPKTEGTNNLMHHTSCAYIYSSKALLSDAPLIDLFGLSREDIERAREIEDIAQFVCRGDLRNPDADEDYHIYLYDLYQAQALAEYLTEHGFGTVELVPVEEAGLLDTHRPGRGRPSSEPEDPRGREEREAQKKADAAERQQRRRDRLVEAKKDAGTYRGPGRPPKMPPPEALRP</sequence>
<protein>
    <submittedName>
        <fullName evidence="2">Uncharacterized protein</fullName>
    </submittedName>
</protein>
<evidence type="ECO:0000313" key="2">
    <source>
        <dbReference type="EMBL" id="GEO18152.1"/>
    </source>
</evidence>
<evidence type="ECO:0000256" key="1">
    <source>
        <dbReference type="SAM" id="MobiDB-lite"/>
    </source>
</evidence>
<name>A0A512C1Q7_9HYPH</name>
<dbReference type="OrthoDB" id="7993425at2"/>
<gene>
    <name evidence="2" type="ORF">MAE02_58480</name>
</gene>
<keyword evidence="3" id="KW-1185">Reference proteome</keyword>
<feature type="compositionally biased region" description="Basic and acidic residues" evidence="1">
    <location>
        <begin position="416"/>
        <end position="456"/>
    </location>
</feature>
<dbReference type="Proteomes" id="UP000321085">
    <property type="component" value="Unassembled WGS sequence"/>
</dbReference>
<accession>A0A512C1Q7</accession>
<organism evidence="2 3">
    <name type="scientific">Microvirga aerophila</name>
    <dbReference type="NCBI Taxonomy" id="670291"/>
    <lineage>
        <taxon>Bacteria</taxon>
        <taxon>Pseudomonadati</taxon>
        <taxon>Pseudomonadota</taxon>
        <taxon>Alphaproteobacteria</taxon>
        <taxon>Hyphomicrobiales</taxon>
        <taxon>Methylobacteriaceae</taxon>
        <taxon>Microvirga</taxon>
    </lineage>
</organism>
<feature type="compositionally biased region" description="Pro residues" evidence="1">
    <location>
        <begin position="462"/>
        <end position="475"/>
    </location>
</feature>
<dbReference type="AlphaFoldDB" id="A0A512C1Q7"/>
<reference evidence="2 3" key="1">
    <citation type="submission" date="2019-07" db="EMBL/GenBank/DDBJ databases">
        <title>Whole genome shotgun sequence of Microvirga aerophila NBRC 106136.</title>
        <authorList>
            <person name="Hosoyama A."/>
            <person name="Uohara A."/>
            <person name="Ohji S."/>
            <person name="Ichikawa N."/>
        </authorList>
    </citation>
    <scope>NUCLEOTIDE SEQUENCE [LARGE SCALE GENOMIC DNA]</scope>
    <source>
        <strain evidence="2 3">NBRC 106136</strain>
    </source>
</reference>
<evidence type="ECO:0000313" key="3">
    <source>
        <dbReference type="Proteomes" id="UP000321085"/>
    </source>
</evidence>
<proteinExistence type="predicted"/>
<dbReference type="EMBL" id="BJYU01000158">
    <property type="protein sequence ID" value="GEO18152.1"/>
    <property type="molecule type" value="Genomic_DNA"/>
</dbReference>
<comment type="caution">
    <text evidence="2">The sequence shown here is derived from an EMBL/GenBank/DDBJ whole genome shotgun (WGS) entry which is preliminary data.</text>
</comment>